<dbReference type="AlphaFoldDB" id="A0A915EH87"/>
<dbReference type="WBParaSite" id="jg5324">
    <property type="protein sequence ID" value="jg5324"/>
    <property type="gene ID" value="jg5324"/>
</dbReference>
<evidence type="ECO:0000313" key="1">
    <source>
        <dbReference type="Proteomes" id="UP000887574"/>
    </source>
</evidence>
<proteinExistence type="predicted"/>
<name>A0A915EH87_9BILA</name>
<sequence>MGCSCSREEGKFDKIDQQHTLPEGHIQTNCNYNYIALALLNANRAASLMVHDICPGQLEQTVADQIIR</sequence>
<keyword evidence="1" id="KW-1185">Reference proteome</keyword>
<protein>
    <submittedName>
        <fullName evidence="2">Uncharacterized protein</fullName>
    </submittedName>
</protein>
<dbReference type="Proteomes" id="UP000887574">
    <property type="component" value="Unplaced"/>
</dbReference>
<organism evidence="1 2">
    <name type="scientific">Ditylenchus dipsaci</name>
    <dbReference type="NCBI Taxonomy" id="166011"/>
    <lineage>
        <taxon>Eukaryota</taxon>
        <taxon>Metazoa</taxon>
        <taxon>Ecdysozoa</taxon>
        <taxon>Nematoda</taxon>
        <taxon>Chromadorea</taxon>
        <taxon>Rhabditida</taxon>
        <taxon>Tylenchina</taxon>
        <taxon>Tylenchomorpha</taxon>
        <taxon>Sphaerularioidea</taxon>
        <taxon>Anguinidae</taxon>
        <taxon>Anguininae</taxon>
        <taxon>Ditylenchus</taxon>
    </lineage>
</organism>
<accession>A0A915EH87</accession>
<evidence type="ECO:0000313" key="2">
    <source>
        <dbReference type="WBParaSite" id="jg5324"/>
    </source>
</evidence>
<reference evidence="2" key="1">
    <citation type="submission" date="2022-11" db="UniProtKB">
        <authorList>
            <consortium name="WormBaseParasite"/>
        </authorList>
    </citation>
    <scope>IDENTIFICATION</scope>
</reference>